<comment type="caution">
    <text evidence="1">The sequence shown here is derived from an EMBL/GenBank/DDBJ whole genome shotgun (WGS) entry which is preliminary data.</text>
</comment>
<protein>
    <submittedName>
        <fullName evidence="1">Amidophosphoribosyltransferase</fullName>
    </submittedName>
</protein>
<dbReference type="AlphaFoldDB" id="A0A100VIL6"/>
<evidence type="ECO:0000313" key="1">
    <source>
        <dbReference type="EMBL" id="GAS80364.1"/>
    </source>
</evidence>
<dbReference type="Proteomes" id="UP000069697">
    <property type="component" value="Unassembled WGS sequence"/>
</dbReference>
<name>A0A100VIL6_PAEAM</name>
<organism evidence="1 2">
    <name type="scientific">Paenibacillus amylolyticus</name>
    <dbReference type="NCBI Taxonomy" id="1451"/>
    <lineage>
        <taxon>Bacteria</taxon>
        <taxon>Bacillati</taxon>
        <taxon>Bacillota</taxon>
        <taxon>Bacilli</taxon>
        <taxon>Bacillales</taxon>
        <taxon>Paenibacillaceae</taxon>
        <taxon>Paenibacillus</taxon>
    </lineage>
</organism>
<accession>A0A100VIL6</accession>
<reference evidence="2" key="2">
    <citation type="submission" date="2016-01" db="EMBL/GenBank/DDBJ databases">
        <title>Draft Genome Sequence of Paenibacillus amylolyticus Heshi-A3 that Was Isolated from Fermented Rice Bran with Aging Salted Mackerel, Which Was Named Heshiko as Traditional Fermented Seafood in Japan.</title>
        <authorList>
            <person name="Akuzawa S."/>
            <person name="Nakagawa J."/>
            <person name="Kanekatsu T."/>
            <person name="Kubota E."/>
            <person name="Ohtake R."/>
            <person name="Suzuki T."/>
            <person name="Kanesaki Y."/>
        </authorList>
    </citation>
    <scope>NUCLEOTIDE SEQUENCE [LARGE SCALE GENOMIC DNA]</scope>
    <source>
        <strain evidence="2">Heshi-A3</strain>
    </source>
</reference>
<dbReference type="GO" id="GO:0016757">
    <property type="term" value="F:glycosyltransferase activity"/>
    <property type="evidence" value="ECO:0007669"/>
    <property type="project" value="UniProtKB-KW"/>
</dbReference>
<keyword evidence="1" id="KW-0328">Glycosyltransferase</keyword>
<keyword evidence="1" id="KW-0808">Transferase</keyword>
<dbReference type="EMBL" id="BCNV01000001">
    <property type="protein sequence ID" value="GAS80364.1"/>
    <property type="molecule type" value="Genomic_DNA"/>
</dbReference>
<proteinExistence type="predicted"/>
<sequence length="95" mass="11274">MATIIVPCLIYRLQAKKNKSQEIFFEISTNDSELNEFLYEFNKGHYGKGSEGLTWLFKRLEEKGYSVTSSGEHVFNIERIIERYEKRTIKLINKY</sequence>
<evidence type="ECO:0000313" key="2">
    <source>
        <dbReference type="Proteomes" id="UP000069697"/>
    </source>
</evidence>
<reference evidence="1 2" key="1">
    <citation type="journal article" date="2016" name="Genome Announc.">
        <title>Draft Genome Sequence of Paenibacillus amylolyticus Heshi-A3, Isolated from Fermented Rice Bran in a Japanese Fermented Seafood Dish.</title>
        <authorList>
            <person name="Akuzawa S."/>
            <person name="Nagaoka J."/>
            <person name="Kanekatsu M."/>
            <person name="Kubota E."/>
            <person name="Ohtake R."/>
            <person name="Suzuki T."/>
            <person name="Kanesaki Y."/>
        </authorList>
    </citation>
    <scope>NUCLEOTIDE SEQUENCE [LARGE SCALE GENOMIC DNA]</scope>
    <source>
        <strain evidence="1 2">Heshi-A3</strain>
    </source>
</reference>
<gene>
    <name evidence="1" type="ORF">PAHA3_0434</name>
</gene>